<gene>
    <name evidence="1" type="ORF">S12H4_07434</name>
</gene>
<organism evidence="1">
    <name type="scientific">marine sediment metagenome</name>
    <dbReference type="NCBI Taxonomy" id="412755"/>
    <lineage>
        <taxon>unclassified sequences</taxon>
        <taxon>metagenomes</taxon>
        <taxon>ecological metagenomes</taxon>
    </lineage>
</organism>
<evidence type="ECO:0000313" key="1">
    <source>
        <dbReference type="EMBL" id="GAI59764.1"/>
    </source>
</evidence>
<reference evidence="1" key="1">
    <citation type="journal article" date="2014" name="Front. Microbiol.">
        <title>High frequency of phylogenetically diverse reductive dehalogenase-homologous genes in deep subseafloor sedimentary metagenomes.</title>
        <authorList>
            <person name="Kawai M."/>
            <person name="Futagami T."/>
            <person name="Toyoda A."/>
            <person name="Takaki Y."/>
            <person name="Nishi S."/>
            <person name="Hori S."/>
            <person name="Arai W."/>
            <person name="Tsubouchi T."/>
            <person name="Morono Y."/>
            <person name="Uchiyama I."/>
            <person name="Ito T."/>
            <person name="Fujiyama A."/>
            <person name="Inagaki F."/>
            <person name="Takami H."/>
        </authorList>
    </citation>
    <scope>NUCLEOTIDE SEQUENCE</scope>
    <source>
        <strain evidence="1">Expedition CK06-06</strain>
    </source>
</reference>
<dbReference type="EMBL" id="BARW01002743">
    <property type="protein sequence ID" value="GAI59764.1"/>
    <property type="molecule type" value="Genomic_DNA"/>
</dbReference>
<proteinExistence type="predicted"/>
<protein>
    <submittedName>
        <fullName evidence="1">Uncharacterized protein</fullName>
    </submittedName>
</protein>
<sequence>MPIYPMYLSEELYAQARKYANKHDITIAEAIRQFVRNELSNPTLNQRLASVESVVSASWDILKEHGKTFDAAKRIDIDLFKVAKKLSAEVVALRRDLTRLGKHG</sequence>
<comment type="caution">
    <text evidence="1">The sequence shown here is derived from an EMBL/GenBank/DDBJ whole genome shotgun (WGS) entry which is preliminary data.</text>
</comment>
<name>X1RW80_9ZZZZ</name>
<dbReference type="AlphaFoldDB" id="X1RW80"/>
<accession>X1RW80</accession>